<gene>
    <name evidence="3" type="ORF">SYN_01871</name>
</gene>
<feature type="transmembrane region" description="Helical" evidence="2">
    <location>
        <begin position="42"/>
        <end position="63"/>
    </location>
</feature>
<dbReference type="RefSeq" id="WP_011417585.1">
    <property type="nucleotide sequence ID" value="NC_007759.1"/>
</dbReference>
<protein>
    <submittedName>
        <fullName evidence="3">Hypothetical membrane protein</fullName>
    </submittedName>
</protein>
<evidence type="ECO:0000256" key="1">
    <source>
        <dbReference type="SAM" id="MobiDB-lite"/>
    </source>
</evidence>
<dbReference type="Proteomes" id="UP000001933">
    <property type="component" value="Chromosome"/>
</dbReference>
<evidence type="ECO:0000256" key="2">
    <source>
        <dbReference type="SAM" id="Phobius"/>
    </source>
</evidence>
<dbReference type="KEGG" id="sat:SYN_01871"/>
<dbReference type="eggNOG" id="ENOG5033KV7">
    <property type="taxonomic scope" value="Bacteria"/>
</dbReference>
<dbReference type="STRING" id="56780.SYN_01871"/>
<sequence>MKESIEKEEMMESSAAQPGEIPAGAGKTKQEGKVGRVLPCRLVTALLVLGISLASSAASIVIYDRYFATRIVAVDIKGFIAAQRDLFVQGKIDDDQLRKNIESLEKAIEGIPSNEVVIMGDAVVRNAKTIRP</sequence>
<organism evidence="3 4">
    <name type="scientific">Syntrophus aciditrophicus (strain SB)</name>
    <dbReference type="NCBI Taxonomy" id="56780"/>
    <lineage>
        <taxon>Bacteria</taxon>
        <taxon>Pseudomonadati</taxon>
        <taxon>Thermodesulfobacteriota</taxon>
        <taxon>Syntrophia</taxon>
        <taxon>Syntrophales</taxon>
        <taxon>Syntrophaceae</taxon>
        <taxon>Syntrophus</taxon>
    </lineage>
</organism>
<dbReference type="InParanoid" id="Q2LU03"/>
<dbReference type="AlphaFoldDB" id="Q2LU03"/>
<feature type="compositionally biased region" description="Basic and acidic residues" evidence="1">
    <location>
        <begin position="1"/>
        <end position="10"/>
    </location>
</feature>
<keyword evidence="2" id="KW-0812">Transmembrane</keyword>
<dbReference type="EMBL" id="CP000252">
    <property type="protein sequence ID" value="ABC77563.1"/>
    <property type="molecule type" value="Genomic_DNA"/>
</dbReference>
<proteinExistence type="predicted"/>
<accession>Q2LU03</accession>
<feature type="region of interest" description="Disordered" evidence="1">
    <location>
        <begin position="1"/>
        <end position="32"/>
    </location>
</feature>
<dbReference type="OrthoDB" id="5396397at2"/>
<reference evidence="3 4" key="1">
    <citation type="journal article" date="2007" name="Proc. Natl. Acad. Sci. U.S.A.">
        <title>The genome of Syntrophus aciditrophicus: life at the thermodynamic limit of microbial growth.</title>
        <authorList>
            <person name="McInerney M.J."/>
            <person name="Rohlin L."/>
            <person name="Mouttaki H."/>
            <person name="Kim U."/>
            <person name="Krupp R.S."/>
            <person name="Rios-Hernandez L."/>
            <person name="Sieber J."/>
            <person name="Struchtemeyer C.G."/>
            <person name="Bhattacharyya A."/>
            <person name="Campbell J.W."/>
            <person name="Gunsalus R.P."/>
        </authorList>
    </citation>
    <scope>NUCLEOTIDE SEQUENCE [LARGE SCALE GENOMIC DNA]</scope>
    <source>
        <strain evidence="3 4">SB</strain>
    </source>
</reference>
<evidence type="ECO:0000313" key="4">
    <source>
        <dbReference type="Proteomes" id="UP000001933"/>
    </source>
</evidence>
<evidence type="ECO:0000313" key="3">
    <source>
        <dbReference type="EMBL" id="ABC77563.1"/>
    </source>
</evidence>
<name>Q2LU03_SYNAS</name>
<dbReference type="HOGENOM" id="CLU_1833298_0_0_7"/>
<keyword evidence="4" id="KW-1185">Reference proteome</keyword>
<keyword evidence="2" id="KW-1133">Transmembrane helix</keyword>
<keyword evidence="2" id="KW-0472">Membrane</keyword>